<dbReference type="PRINTS" id="PR00081">
    <property type="entry name" value="GDHRDH"/>
</dbReference>
<dbReference type="InterPro" id="IPR057326">
    <property type="entry name" value="KR_dom"/>
</dbReference>
<dbReference type="EMBL" id="CAEZTS010000202">
    <property type="protein sequence ID" value="CAB4593159.1"/>
    <property type="molecule type" value="Genomic_DNA"/>
</dbReference>
<dbReference type="GO" id="GO:0016491">
    <property type="term" value="F:oxidoreductase activity"/>
    <property type="evidence" value="ECO:0007669"/>
    <property type="project" value="UniProtKB-KW"/>
</dbReference>
<protein>
    <submittedName>
        <fullName evidence="4">Unannotated protein</fullName>
    </submittedName>
</protein>
<dbReference type="AlphaFoldDB" id="A0A6J6FZG3"/>
<evidence type="ECO:0000256" key="2">
    <source>
        <dbReference type="ARBA" id="ARBA00023002"/>
    </source>
</evidence>
<name>A0A6J6FZG3_9ZZZZ</name>
<dbReference type="PANTHER" id="PTHR45024">
    <property type="entry name" value="DEHYDROGENASES, SHORT CHAIN"/>
    <property type="match status" value="1"/>
</dbReference>
<keyword evidence="2" id="KW-0560">Oxidoreductase</keyword>
<dbReference type="SUPFAM" id="SSF51735">
    <property type="entry name" value="NAD(P)-binding Rossmann-fold domains"/>
    <property type="match status" value="1"/>
</dbReference>
<dbReference type="PANTHER" id="PTHR45024:SF2">
    <property type="entry name" value="SCP2 DOMAIN-CONTAINING PROTEIN"/>
    <property type="match status" value="1"/>
</dbReference>
<organism evidence="4">
    <name type="scientific">freshwater metagenome</name>
    <dbReference type="NCBI Taxonomy" id="449393"/>
    <lineage>
        <taxon>unclassified sequences</taxon>
        <taxon>metagenomes</taxon>
        <taxon>ecological metagenomes</taxon>
    </lineage>
</organism>
<proteinExistence type="inferred from homology"/>
<reference evidence="4" key="1">
    <citation type="submission" date="2020-05" db="EMBL/GenBank/DDBJ databases">
        <authorList>
            <person name="Chiriac C."/>
            <person name="Salcher M."/>
            <person name="Ghai R."/>
            <person name="Kavagutti S V."/>
        </authorList>
    </citation>
    <scope>NUCLEOTIDE SEQUENCE</scope>
</reference>
<feature type="domain" description="Ketoreductase" evidence="3">
    <location>
        <begin position="7"/>
        <end position="219"/>
    </location>
</feature>
<dbReference type="Gene3D" id="3.40.50.720">
    <property type="entry name" value="NAD(P)-binding Rossmann-like Domain"/>
    <property type="match status" value="1"/>
</dbReference>
<evidence type="ECO:0000256" key="1">
    <source>
        <dbReference type="ARBA" id="ARBA00006484"/>
    </source>
</evidence>
<dbReference type="InterPro" id="IPR051687">
    <property type="entry name" value="Peroxisomal_Beta-Oxidation"/>
</dbReference>
<dbReference type="InterPro" id="IPR036291">
    <property type="entry name" value="NAD(P)-bd_dom_sf"/>
</dbReference>
<dbReference type="InterPro" id="IPR002347">
    <property type="entry name" value="SDR_fam"/>
</dbReference>
<sequence>MGALDGRVAIITGAGRGLGREHALLFAAEGAKVVVNDLGGANDGTGTDITPAQQTVADIKAMGGEAIVNGDNVADWDGAKRMIDSAVEAFGDLDILVNNAGILRDRVLVNMTEEEWDAVIAVHLKGHFAPTRHAAVYWREQAKAGITKPRNIVHTSSTSGLFSNPGQGNYGAAKSGIATFSQICAKELARYNVKSNSIAPAARTRLTLATPGLEEVLAPKEGEFDKWDPANVSPLVAYLASESCEFSGETFFVQGGQVTRVQSWTNAETIDQNDRWSVSALASAMTSLKPKS</sequence>
<evidence type="ECO:0000259" key="3">
    <source>
        <dbReference type="SMART" id="SM00822"/>
    </source>
</evidence>
<comment type="similarity">
    <text evidence="1">Belongs to the short-chain dehydrogenases/reductases (SDR) family.</text>
</comment>
<dbReference type="PRINTS" id="PR00080">
    <property type="entry name" value="SDRFAMILY"/>
</dbReference>
<dbReference type="FunFam" id="3.40.50.720:FF:000446">
    <property type="entry name" value="Short chain dehydrogenase"/>
    <property type="match status" value="1"/>
</dbReference>
<dbReference type="SMART" id="SM00822">
    <property type="entry name" value="PKS_KR"/>
    <property type="match status" value="1"/>
</dbReference>
<dbReference type="Pfam" id="PF00106">
    <property type="entry name" value="adh_short"/>
    <property type="match status" value="1"/>
</dbReference>
<gene>
    <name evidence="4" type="ORF">UFOPK1722_01746</name>
</gene>
<dbReference type="NCBIfam" id="NF005861">
    <property type="entry name" value="PRK07791.1"/>
    <property type="match status" value="1"/>
</dbReference>
<accession>A0A6J6FZG3</accession>
<evidence type="ECO:0000313" key="4">
    <source>
        <dbReference type="EMBL" id="CAB4593159.1"/>
    </source>
</evidence>